<accession>A0A0E9N217</accession>
<dbReference type="RefSeq" id="WP_046370038.1">
    <property type="nucleotide sequence ID" value="NZ_BBWV01000003.1"/>
</dbReference>
<dbReference type="InterPro" id="IPR013320">
    <property type="entry name" value="ConA-like_dom_sf"/>
</dbReference>
<evidence type="ECO:0000313" key="7">
    <source>
        <dbReference type="EMBL" id="GAO44062.1"/>
    </source>
</evidence>
<feature type="domain" description="Sulfatase N-terminal" evidence="6">
    <location>
        <begin position="80"/>
        <end position="490"/>
    </location>
</feature>
<feature type="signal peptide" evidence="5">
    <location>
        <begin position="1"/>
        <end position="19"/>
    </location>
</feature>
<gene>
    <name evidence="7" type="ORF">FPE01S_03_01020</name>
</gene>
<dbReference type="PANTHER" id="PTHR42693:SF43">
    <property type="entry name" value="BLL2667 PROTEIN"/>
    <property type="match status" value="1"/>
</dbReference>
<dbReference type="GO" id="GO:0005975">
    <property type="term" value="P:carbohydrate metabolic process"/>
    <property type="evidence" value="ECO:0007669"/>
    <property type="project" value="UniProtKB-ARBA"/>
</dbReference>
<evidence type="ECO:0000259" key="6">
    <source>
        <dbReference type="Pfam" id="PF00884"/>
    </source>
</evidence>
<dbReference type="InterPro" id="IPR017850">
    <property type="entry name" value="Alkaline_phosphatase_core_sf"/>
</dbReference>
<dbReference type="AlphaFoldDB" id="A0A0E9N217"/>
<feature type="chain" id="PRO_5002429816" evidence="5">
    <location>
        <begin position="20"/>
        <end position="802"/>
    </location>
</feature>
<protein>
    <submittedName>
        <fullName evidence="7">Putative arylsulfatase</fullName>
    </submittedName>
</protein>
<evidence type="ECO:0000256" key="5">
    <source>
        <dbReference type="SAM" id="SignalP"/>
    </source>
</evidence>
<dbReference type="GO" id="GO:0046872">
    <property type="term" value="F:metal ion binding"/>
    <property type="evidence" value="ECO:0007669"/>
    <property type="project" value="UniProtKB-KW"/>
</dbReference>
<comment type="similarity">
    <text evidence="1">Belongs to the sulfatase family.</text>
</comment>
<evidence type="ECO:0000256" key="1">
    <source>
        <dbReference type="ARBA" id="ARBA00008779"/>
    </source>
</evidence>
<keyword evidence="5" id="KW-0732">Signal</keyword>
<reference evidence="7 8" key="1">
    <citation type="submission" date="2015-04" db="EMBL/GenBank/DDBJ databases">
        <title>Whole genome shotgun sequence of Flavihumibacter petaseus NBRC 106054.</title>
        <authorList>
            <person name="Miyazawa S."/>
            <person name="Hosoyama A."/>
            <person name="Hashimoto M."/>
            <person name="Noguchi M."/>
            <person name="Tsuchikane K."/>
            <person name="Ohji S."/>
            <person name="Yamazoe A."/>
            <person name="Ichikawa N."/>
            <person name="Kimura A."/>
            <person name="Fujita N."/>
        </authorList>
    </citation>
    <scope>NUCLEOTIDE SEQUENCE [LARGE SCALE GENOMIC DNA]</scope>
    <source>
        <strain evidence="7 8">NBRC 106054</strain>
    </source>
</reference>
<proteinExistence type="inferred from homology"/>
<keyword evidence="3" id="KW-0378">Hydrolase</keyword>
<dbReference type="EMBL" id="BBWV01000003">
    <property type="protein sequence ID" value="GAO44062.1"/>
    <property type="molecule type" value="Genomic_DNA"/>
</dbReference>
<dbReference type="SUPFAM" id="SSF49899">
    <property type="entry name" value="Concanavalin A-like lectins/glucanases"/>
    <property type="match status" value="1"/>
</dbReference>
<organism evidence="7 8">
    <name type="scientific">Flavihumibacter petaseus NBRC 106054</name>
    <dbReference type="NCBI Taxonomy" id="1220578"/>
    <lineage>
        <taxon>Bacteria</taxon>
        <taxon>Pseudomonadati</taxon>
        <taxon>Bacteroidota</taxon>
        <taxon>Chitinophagia</taxon>
        <taxon>Chitinophagales</taxon>
        <taxon>Chitinophagaceae</taxon>
        <taxon>Flavihumibacter</taxon>
    </lineage>
</organism>
<comment type="caution">
    <text evidence="7">The sequence shown here is derived from an EMBL/GenBank/DDBJ whole genome shotgun (WGS) entry which is preliminary data.</text>
</comment>
<keyword evidence="8" id="KW-1185">Reference proteome</keyword>
<evidence type="ECO:0000313" key="8">
    <source>
        <dbReference type="Proteomes" id="UP000033121"/>
    </source>
</evidence>
<dbReference type="InterPro" id="IPR024607">
    <property type="entry name" value="Sulfatase_CS"/>
</dbReference>
<dbReference type="Gene3D" id="3.30.1120.10">
    <property type="match status" value="1"/>
</dbReference>
<sequence>MRAIPNYAIAFLLPIVLFAACKQPSQQETATTTGADKVAGESDRTILPVKEPARQVFTELDARNAKPPVRFEVKAPKSAPNVLIILVDDMGFGIPSAMGGPVSMPNSERLAKDGLTYTRFHTTALCSPTRIALLTGRNHHSCNMGNITEAATAFPGSTGMRPQDIAPLAEMLRLNGFNTAWFGKSHETPAWEISVSGPYDRWPTRSGFEKFYGFLGAETNQWYPGLFEGETRIETPKDPAYNLMPDLADQAINWIRAQKSLTPDKPFFTYFAPGATHTPHHVPKEWIDKYKGKFDEGWDKLREQTLERQKKLGIVPQNTKLAPKPKDMKDWNQYSASERKALARQMEIYAGFAEYADYHIGRVLDAIDSLGQLDNTLVFYILGDNGGSPEGGVSGGSELAYLNGSPTTFEEYNKDLEKQGGPLTYPHYSAFWAVAADCPFAWTKEIAANFGGTRNGMIVRWPKGIRAKGEKRSQFSHVIDVAPTILEACGLPEPKEVNGITQRPIEGTSILYSFDNAAAPERHMTQYFEITGSRALYHDGWVAAAIHKEPWAHQARSTLQNDQWELYNVNEDFSESTDLSAQNPAKLKELQDLFLKEAEKFHVLPLDDRTLEKLNAAIAGRPDLMGGRTSLTVYNHMPGMMENAFINVKNVSFSVSADIDQSKPSNGVIICQGGRFGGWSLYMKGGKPVFHYNWLGKERYTVVSKEAAPSGKSTIRMEFAYDGGGIGKGGTVTIFINDKQVATGRIDKTQAIIFSGDETADVGNDDATPVTEDYKVLDNAFTGGISKVTVTVKPAEKATAKR</sequence>
<evidence type="ECO:0000256" key="3">
    <source>
        <dbReference type="ARBA" id="ARBA00022801"/>
    </source>
</evidence>
<dbReference type="InterPro" id="IPR050738">
    <property type="entry name" value="Sulfatase"/>
</dbReference>
<keyword evidence="4" id="KW-0106">Calcium</keyword>
<dbReference type="CDD" id="cd16025">
    <property type="entry name" value="PAS_like"/>
    <property type="match status" value="1"/>
</dbReference>
<evidence type="ECO:0000256" key="2">
    <source>
        <dbReference type="ARBA" id="ARBA00022723"/>
    </source>
</evidence>
<dbReference type="Pfam" id="PF00884">
    <property type="entry name" value="Sulfatase"/>
    <property type="match status" value="1"/>
</dbReference>
<name>A0A0E9N217_9BACT</name>
<dbReference type="InterPro" id="IPR000917">
    <property type="entry name" value="Sulfatase_N"/>
</dbReference>
<dbReference type="STRING" id="1220578.FPE01S_03_01020"/>
<dbReference type="GO" id="GO:0004553">
    <property type="term" value="F:hydrolase activity, hydrolyzing O-glycosyl compounds"/>
    <property type="evidence" value="ECO:0007669"/>
    <property type="project" value="UniProtKB-ARBA"/>
</dbReference>
<dbReference type="Proteomes" id="UP000033121">
    <property type="component" value="Unassembled WGS sequence"/>
</dbReference>
<keyword evidence="2" id="KW-0479">Metal-binding</keyword>
<dbReference type="OrthoDB" id="9764377at2"/>
<dbReference type="PANTHER" id="PTHR42693">
    <property type="entry name" value="ARYLSULFATASE FAMILY MEMBER"/>
    <property type="match status" value="1"/>
</dbReference>
<dbReference type="Gene3D" id="3.40.720.10">
    <property type="entry name" value="Alkaline Phosphatase, subunit A"/>
    <property type="match status" value="1"/>
</dbReference>
<dbReference type="PROSITE" id="PS51257">
    <property type="entry name" value="PROKAR_LIPOPROTEIN"/>
    <property type="match status" value="1"/>
</dbReference>
<dbReference type="PROSITE" id="PS00523">
    <property type="entry name" value="SULFATASE_1"/>
    <property type="match status" value="1"/>
</dbReference>
<evidence type="ECO:0000256" key="4">
    <source>
        <dbReference type="ARBA" id="ARBA00022837"/>
    </source>
</evidence>
<dbReference type="SUPFAM" id="SSF53649">
    <property type="entry name" value="Alkaline phosphatase-like"/>
    <property type="match status" value="1"/>
</dbReference>